<comment type="caution">
    <text evidence="2">The sequence shown here is derived from an EMBL/GenBank/DDBJ whole genome shotgun (WGS) entry which is preliminary data.</text>
</comment>
<accession>A0A1V8T772</accession>
<sequence length="303" mass="33767">MTPVGLAPTLLTLPAELRNAIYAYVFASTDANVSYILQDERSPFAHALKLEDSGFHSPRSSFSDDADPSEQPYAHLRPLQVCRQIHTESALYALSHTTYHLPSSLCDPSDFFQRTRCLSPAKLSALTHLTLSAKIGSLRALNESWQNLPFGHPSLRLQKLTLIPLRPDAAKSVWGEIADLSQAHTLAYILGETFRGLHNVQEVEVLNRDYFRTGVWELVYRTLCYRMFRWGGSKCGVRFEGPVEEVNEIGGVGERGQTTRFRVFFGEGETRGKEVGEEVCRLLGKEGTDPRETELALDAGVGP</sequence>
<dbReference type="PANTHER" id="PTHR38790:SF4">
    <property type="entry name" value="2EXR DOMAIN-CONTAINING PROTEIN"/>
    <property type="match status" value="1"/>
</dbReference>
<proteinExistence type="predicted"/>
<gene>
    <name evidence="2" type="ORF">B0A48_07817</name>
</gene>
<name>A0A1V8T772_9PEZI</name>
<evidence type="ECO:0000259" key="1">
    <source>
        <dbReference type="Pfam" id="PF24864"/>
    </source>
</evidence>
<dbReference type="Pfam" id="PF24864">
    <property type="entry name" value="DUF7730"/>
    <property type="match status" value="1"/>
</dbReference>
<dbReference type="Proteomes" id="UP000192596">
    <property type="component" value="Unassembled WGS sequence"/>
</dbReference>
<evidence type="ECO:0000313" key="3">
    <source>
        <dbReference type="Proteomes" id="UP000192596"/>
    </source>
</evidence>
<keyword evidence="3" id="KW-1185">Reference proteome</keyword>
<evidence type="ECO:0000313" key="2">
    <source>
        <dbReference type="EMBL" id="OQO07247.1"/>
    </source>
</evidence>
<feature type="domain" description="DUF7730" evidence="1">
    <location>
        <begin position="10"/>
        <end position="142"/>
    </location>
</feature>
<dbReference type="AlphaFoldDB" id="A0A1V8T772"/>
<dbReference type="InterPro" id="IPR056632">
    <property type="entry name" value="DUF7730"/>
</dbReference>
<dbReference type="InParanoid" id="A0A1V8T772"/>
<dbReference type="OrthoDB" id="5413827at2759"/>
<dbReference type="PANTHER" id="PTHR38790">
    <property type="entry name" value="2EXR DOMAIN-CONTAINING PROTEIN-RELATED"/>
    <property type="match status" value="1"/>
</dbReference>
<dbReference type="STRING" id="1507870.A0A1V8T772"/>
<reference evidence="3" key="1">
    <citation type="submission" date="2017-03" db="EMBL/GenBank/DDBJ databases">
        <title>Genomes of endolithic fungi from Antarctica.</title>
        <authorList>
            <person name="Coleine C."/>
            <person name="Masonjones S."/>
            <person name="Stajich J.E."/>
        </authorList>
    </citation>
    <scope>NUCLEOTIDE SEQUENCE [LARGE SCALE GENOMIC DNA]</scope>
    <source>
        <strain evidence="3">CCFEE 5527</strain>
    </source>
</reference>
<dbReference type="EMBL" id="NAJO01000015">
    <property type="protein sequence ID" value="OQO07247.1"/>
    <property type="molecule type" value="Genomic_DNA"/>
</dbReference>
<organism evidence="2 3">
    <name type="scientific">Cryoendolithus antarcticus</name>
    <dbReference type="NCBI Taxonomy" id="1507870"/>
    <lineage>
        <taxon>Eukaryota</taxon>
        <taxon>Fungi</taxon>
        <taxon>Dikarya</taxon>
        <taxon>Ascomycota</taxon>
        <taxon>Pezizomycotina</taxon>
        <taxon>Dothideomycetes</taxon>
        <taxon>Dothideomycetidae</taxon>
        <taxon>Cladosporiales</taxon>
        <taxon>Cladosporiaceae</taxon>
        <taxon>Cryoendolithus</taxon>
    </lineage>
</organism>
<protein>
    <recommendedName>
        <fullName evidence="1">DUF7730 domain-containing protein</fullName>
    </recommendedName>
</protein>